<dbReference type="Gene3D" id="3.10.100.10">
    <property type="entry name" value="Mannose-Binding Protein A, subunit A"/>
    <property type="match status" value="4"/>
</dbReference>
<dbReference type="CDD" id="cd00037">
    <property type="entry name" value="CLECT"/>
    <property type="match status" value="3"/>
</dbReference>
<name>A0AAN9BTU1_9CAEN</name>
<dbReference type="PROSITE" id="PS50041">
    <property type="entry name" value="C_TYPE_LECTIN_2"/>
    <property type="match status" value="4"/>
</dbReference>
<feature type="domain" description="C-type lectin" evidence="3">
    <location>
        <begin position="36"/>
        <end position="153"/>
    </location>
</feature>
<feature type="domain" description="C-type lectin" evidence="3">
    <location>
        <begin position="322"/>
        <end position="441"/>
    </location>
</feature>
<proteinExistence type="predicted"/>
<dbReference type="InterPro" id="IPR016186">
    <property type="entry name" value="C-type_lectin-like/link_sf"/>
</dbReference>
<feature type="signal peptide" evidence="2">
    <location>
        <begin position="1"/>
        <end position="20"/>
    </location>
</feature>
<organism evidence="4 5">
    <name type="scientific">Littorina saxatilis</name>
    <dbReference type="NCBI Taxonomy" id="31220"/>
    <lineage>
        <taxon>Eukaryota</taxon>
        <taxon>Metazoa</taxon>
        <taxon>Spiralia</taxon>
        <taxon>Lophotrochozoa</taxon>
        <taxon>Mollusca</taxon>
        <taxon>Gastropoda</taxon>
        <taxon>Caenogastropoda</taxon>
        <taxon>Littorinimorpha</taxon>
        <taxon>Littorinoidea</taxon>
        <taxon>Littorinidae</taxon>
        <taxon>Littorina</taxon>
    </lineage>
</organism>
<feature type="domain" description="C-type lectin" evidence="3">
    <location>
        <begin position="464"/>
        <end position="584"/>
    </location>
</feature>
<evidence type="ECO:0000256" key="1">
    <source>
        <dbReference type="ARBA" id="ARBA00023157"/>
    </source>
</evidence>
<dbReference type="InterPro" id="IPR050111">
    <property type="entry name" value="C-type_lectin/snaclec_domain"/>
</dbReference>
<keyword evidence="1" id="KW-1015">Disulfide bond</keyword>
<reference evidence="4 5" key="1">
    <citation type="submission" date="2024-02" db="EMBL/GenBank/DDBJ databases">
        <title>Chromosome-scale genome assembly of the rough periwinkle Littorina saxatilis.</title>
        <authorList>
            <person name="De Jode A."/>
            <person name="Faria R."/>
            <person name="Formenti G."/>
            <person name="Sims Y."/>
            <person name="Smith T.P."/>
            <person name="Tracey A."/>
            <person name="Wood J.M.D."/>
            <person name="Zagrodzka Z.B."/>
            <person name="Johannesson K."/>
            <person name="Butlin R.K."/>
            <person name="Leder E.H."/>
        </authorList>
    </citation>
    <scope>NUCLEOTIDE SEQUENCE [LARGE SCALE GENOMIC DNA]</scope>
    <source>
        <strain evidence="4">Snail1</strain>
        <tissue evidence="4">Muscle</tissue>
    </source>
</reference>
<dbReference type="SUPFAM" id="SSF56436">
    <property type="entry name" value="C-type lectin-like"/>
    <property type="match status" value="4"/>
</dbReference>
<dbReference type="SMART" id="SM00034">
    <property type="entry name" value="CLECT"/>
    <property type="match status" value="4"/>
</dbReference>
<feature type="chain" id="PRO_5042969793" description="C-type lectin domain-containing protein" evidence="2">
    <location>
        <begin position="21"/>
        <end position="636"/>
    </location>
</feature>
<dbReference type="InterPro" id="IPR016187">
    <property type="entry name" value="CTDL_fold"/>
</dbReference>
<feature type="domain" description="C-type lectin" evidence="3">
    <location>
        <begin position="169"/>
        <end position="299"/>
    </location>
</feature>
<dbReference type="Proteomes" id="UP001374579">
    <property type="component" value="Unassembled WGS sequence"/>
</dbReference>
<evidence type="ECO:0000259" key="3">
    <source>
        <dbReference type="PROSITE" id="PS50041"/>
    </source>
</evidence>
<evidence type="ECO:0000256" key="2">
    <source>
        <dbReference type="SAM" id="SignalP"/>
    </source>
</evidence>
<dbReference type="InterPro" id="IPR001304">
    <property type="entry name" value="C-type_lectin-like"/>
</dbReference>
<dbReference type="InterPro" id="IPR018378">
    <property type="entry name" value="C-type_lectin_CS"/>
</dbReference>
<protein>
    <recommendedName>
        <fullName evidence="3">C-type lectin domain-containing protein</fullName>
    </recommendedName>
</protein>
<keyword evidence="5" id="KW-1185">Reference proteome</keyword>
<comment type="caution">
    <text evidence="4">The sequence shown here is derived from an EMBL/GenBank/DDBJ whole genome shotgun (WGS) entry which is preliminary data.</text>
</comment>
<dbReference type="Pfam" id="PF00059">
    <property type="entry name" value="Lectin_C"/>
    <property type="match status" value="4"/>
</dbReference>
<dbReference type="PANTHER" id="PTHR22803">
    <property type="entry name" value="MANNOSE, PHOSPHOLIPASE, LECTIN RECEPTOR RELATED"/>
    <property type="match status" value="1"/>
</dbReference>
<dbReference type="EMBL" id="JBAMIC010000003">
    <property type="protein sequence ID" value="KAK7111039.1"/>
    <property type="molecule type" value="Genomic_DNA"/>
</dbReference>
<evidence type="ECO:0000313" key="4">
    <source>
        <dbReference type="EMBL" id="KAK7111039.1"/>
    </source>
</evidence>
<sequence length="636" mass="70697">MVTQFLHTLVIFFMSSVCYGQGPSPCPSSRWTVVGEDTKCVRFVDNFRLTAGQARNWCASRGAALLRFSNYDSMMSFSQAATIRKTDGWWSDLSDVGQPGTWTWGGNEKITPGALAWATEPTDTHHVENCVSMDSTGSLNDDDCTQRIGYICSYTPATAGTCGGEFQSAGMRCYYVSLLDDPAEKMSWSAARNACLTQAPADGVTPVLASFTSADQLQGLQQMVQIASTQGKRWVGLNDRSTEREWAWADATRVSDTSIFNNQWKHYPDRGTGHSCGLVHSNGQMEEADCTDKHHFACQINNSPDSFVLVNGLGCPSPWIRGGNKCYFFDRRHALTHDKTQQFCSRMQGSLLKIESSDERDWVLQQTISGHMFNMWTGLKRASDASPTWVWDDGTPADTTLYAWNQQPSNPVFRDADCAFVNHRGKYNDASCFLQLSFICEMDTEDVPCPKNWLSDDNNDMTTCYYVSTNATDGKASWQEALNRCRQLAGLPDAHLVAINSQSEMDYMMSLMSTNPYDVYWTDLTDKEIEGAWSFSQQYEGTPPPIPWDQEPNNGGGHENCAVLFVGGKYNDVSCSRSAHVICERPAAGVHLNSGSSTTLHSGFLFCLGLSKANQYLFLPLFVIISMLCQRFCSFG</sequence>
<dbReference type="AlphaFoldDB" id="A0AAN9BTU1"/>
<evidence type="ECO:0000313" key="5">
    <source>
        <dbReference type="Proteomes" id="UP001374579"/>
    </source>
</evidence>
<accession>A0AAN9BTU1</accession>
<keyword evidence="2" id="KW-0732">Signal</keyword>
<dbReference type="PROSITE" id="PS00615">
    <property type="entry name" value="C_TYPE_LECTIN_1"/>
    <property type="match status" value="1"/>
</dbReference>
<gene>
    <name evidence="4" type="ORF">V1264_014821</name>
</gene>